<name>A0A895XK86_9ACTN</name>
<dbReference type="InterPro" id="IPR050438">
    <property type="entry name" value="LMW_PTPase"/>
</dbReference>
<evidence type="ECO:0000313" key="2">
    <source>
        <dbReference type="EMBL" id="QSB06161.1"/>
    </source>
</evidence>
<dbReference type="RefSeq" id="WP_213172171.1">
    <property type="nucleotide sequence ID" value="NZ_CP070496.1"/>
</dbReference>
<dbReference type="GO" id="GO:0004725">
    <property type="term" value="F:protein tyrosine phosphatase activity"/>
    <property type="evidence" value="ECO:0007669"/>
    <property type="project" value="TreeGrafter"/>
</dbReference>
<dbReference type="AlphaFoldDB" id="A0A895XK86"/>
<accession>A0A895XK86</accession>
<organism evidence="2 3">
    <name type="scientific">Natronoglycomyces albus</name>
    <dbReference type="NCBI Taxonomy" id="2811108"/>
    <lineage>
        <taxon>Bacteria</taxon>
        <taxon>Bacillati</taxon>
        <taxon>Actinomycetota</taxon>
        <taxon>Actinomycetes</taxon>
        <taxon>Glycomycetales</taxon>
        <taxon>Glycomycetaceae</taxon>
        <taxon>Natronoglycomyces</taxon>
    </lineage>
</organism>
<dbReference type="SUPFAM" id="SSF52788">
    <property type="entry name" value="Phosphotyrosine protein phosphatases I"/>
    <property type="match status" value="1"/>
</dbReference>
<gene>
    <name evidence="2" type="ORF">JQS30_04395</name>
</gene>
<proteinExistence type="predicted"/>
<keyword evidence="3" id="KW-1185">Reference proteome</keyword>
<dbReference type="Gene3D" id="3.40.50.2300">
    <property type="match status" value="1"/>
</dbReference>
<dbReference type="InterPro" id="IPR023485">
    <property type="entry name" value="Ptyr_pPase"/>
</dbReference>
<dbReference type="PANTHER" id="PTHR11717">
    <property type="entry name" value="LOW MOLECULAR WEIGHT PROTEIN TYROSINE PHOSPHATASE"/>
    <property type="match status" value="1"/>
</dbReference>
<evidence type="ECO:0000259" key="1">
    <source>
        <dbReference type="SMART" id="SM00226"/>
    </source>
</evidence>
<feature type="domain" description="Phosphotyrosine protein phosphatase I" evidence="1">
    <location>
        <begin position="4"/>
        <end position="189"/>
    </location>
</feature>
<dbReference type="Pfam" id="PF01451">
    <property type="entry name" value="LMWPc"/>
    <property type="match status" value="1"/>
</dbReference>
<sequence>MPPFIVLHVCTGNICRSPMSERFLAHYVAAAGLGPEHLLNHSAGTSAFHEGEDMQSNSRAELTDRGVDAEGFASRPLSTHLTSTSELILTATDDHRQFACDLDAEAEAKTFLVRQLGRIAADFDTEALPALDGSAQSILKRGQAFVAEAHTRRGEYEPLRLDDPWSLGRATYTRIADQLEEAIRPIAEVLVGSR</sequence>
<dbReference type="KEGG" id="nav:JQS30_04395"/>
<protein>
    <submittedName>
        <fullName evidence="2">Phosphotyrosine protein phosphatase</fullName>
    </submittedName>
</protein>
<dbReference type="SMART" id="SM00226">
    <property type="entry name" value="LMWPc"/>
    <property type="match status" value="1"/>
</dbReference>
<dbReference type="PANTHER" id="PTHR11717:SF31">
    <property type="entry name" value="LOW MOLECULAR WEIGHT PROTEIN-TYROSINE-PHOSPHATASE ETP-RELATED"/>
    <property type="match status" value="1"/>
</dbReference>
<dbReference type="Proteomes" id="UP000662939">
    <property type="component" value="Chromosome"/>
</dbReference>
<dbReference type="EMBL" id="CP070496">
    <property type="protein sequence ID" value="QSB06161.1"/>
    <property type="molecule type" value="Genomic_DNA"/>
</dbReference>
<evidence type="ECO:0000313" key="3">
    <source>
        <dbReference type="Proteomes" id="UP000662939"/>
    </source>
</evidence>
<reference evidence="2" key="1">
    <citation type="submission" date="2021-02" db="EMBL/GenBank/DDBJ databases">
        <title>Natronoglycomyces albus gen. nov., sp. nov, a haloalkaliphilic actinobacterium from a soda solonchak soil.</title>
        <authorList>
            <person name="Sorokin D.Y."/>
            <person name="Khijniak T.V."/>
            <person name="Zakharycheva A.P."/>
            <person name="Boueva O.V."/>
            <person name="Ariskina E.V."/>
            <person name="Hahnke R.L."/>
            <person name="Bunk B."/>
            <person name="Sproer C."/>
            <person name="Schumann P."/>
            <person name="Evtushenko L.I."/>
            <person name="Kublanov I.V."/>
        </authorList>
    </citation>
    <scope>NUCLEOTIDE SEQUENCE</scope>
    <source>
        <strain evidence="2">DSM 106290</strain>
    </source>
</reference>
<dbReference type="InterPro" id="IPR036196">
    <property type="entry name" value="Ptyr_pPase_sf"/>
</dbReference>